<keyword evidence="1 2" id="KW-0732">Signal</keyword>
<gene>
    <name evidence="3" type="ORF">C9I94_23255</name>
</gene>
<reference evidence="3 4" key="1">
    <citation type="submission" date="2018-01" db="EMBL/GenBank/DDBJ databases">
        <title>Whole genome sequencing of Histamine producing bacteria.</title>
        <authorList>
            <person name="Butler K."/>
        </authorList>
    </citation>
    <scope>NUCLEOTIDE SEQUENCE [LARGE SCALE GENOMIC DNA]</scope>
    <source>
        <strain evidence="3 4">DSM 24669</strain>
    </source>
</reference>
<dbReference type="NCBIfam" id="NF033674">
    <property type="entry name" value="stress_OB_fold"/>
    <property type="match status" value="1"/>
</dbReference>
<dbReference type="OrthoDB" id="5901218at2"/>
<dbReference type="PANTHER" id="PTHR36571">
    <property type="entry name" value="PROTEIN YGIW"/>
    <property type="match status" value="1"/>
</dbReference>
<dbReference type="Gene3D" id="2.40.50.200">
    <property type="entry name" value="Bacterial OB-fold"/>
    <property type="match status" value="1"/>
</dbReference>
<evidence type="ECO:0000256" key="1">
    <source>
        <dbReference type="ARBA" id="ARBA00022729"/>
    </source>
</evidence>
<dbReference type="SUPFAM" id="SSF101756">
    <property type="entry name" value="Hypothetical protein YgiW"/>
    <property type="match status" value="1"/>
</dbReference>
<accession>A0A0J8V7L2</accession>
<dbReference type="STRING" id="680026.AB733_19445"/>
<dbReference type="Pfam" id="PF04076">
    <property type="entry name" value="BOF"/>
    <property type="match status" value="1"/>
</dbReference>
<dbReference type="AlphaFoldDB" id="A0A0J8V7L2"/>
<protein>
    <submittedName>
        <fullName evidence="3">Uncharacterized protein</fullName>
    </submittedName>
</protein>
<sequence>MNITKRTLQKTVIAISAALILAPTAALAGDHDKNATINYTGPIDTVTVSELLNDTSMFTERKAVVEGVLLRQINADTYIFSDGTKEIQVELDDDIHMPQAINAETKLRLYGEYEGGNTPEIEVDRIQVI</sequence>
<dbReference type="RefSeq" id="WP_048900282.1">
    <property type="nucleotide sequence ID" value="NZ_AP024853.1"/>
</dbReference>
<dbReference type="InterPro" id="IPR036700">
    <property type="entry name" value="BOBF_sf"/>
</dbReference>
<dbReference type="InterPro" id="IPR005220">
    <property type="entry name" value="CarO-like"/>
</dbReference>
<proteinExistence type="predicted"/>
<organism evidence="3 4">
    <name type="scientific">Photobacterium swingsii</name>
    <dbReference type="NCBI Taxonomy" id="680026"/>
    <lineage>
        <taxon>Bacteria</taxon>
        <taxon>Pseudomonadati</taxon>
        <taxon>Pseudomonadota</taxon>
        <taxon>Gammaproteobacteria</taxon>
        <taxon>Vibrionales</taxon>
        <taxon>Vibrionaceae</taxon>
        <taxon>Photobacterium</taxon>
    </lineage>
</organism>
<feature type="chain" id="PRO_5030009014" evidence="2">
    <location>
        <begin position="29"/>
        <end position="129"/>
    </location>
</feature>
<dbReference type="EMBL" id="PYLZ01000019">
    <property type="protein sequence ID" value="PSW19727.1"/>
    <property type="molecule type" value="Genomic_DNA"/>
</dbReference>
<feature type="signal peptide" evidence="2">
    <location>
        <begin position="1"/>
        <end position="28"/>
    </location>
</feature>
<evidence type="ECO:0000256" key="2">
    <source>
        <dbReference type="SAM" id="SignalP"/>
    </source>
</evidence>
<comment type="caution">
    <text evidence="3">The sequence shown here is derived from an EMBL/GenBank/DDBJ whole genome shotgun (WGS) entry which is preliminary data.</text>
</comment>
<evidence type="ECO:0000313" key="3">
    <source>
        <dbReference type="EMBL" id="PSW19727.1"/>
    </source>
</evidence>
<evidence type="ECO:0000313" key="4">
    <source>
        <dbReference type="Proteomes" id="UP000240481"/>
    </source>
</evidence>
<dbReference type="Proteomes" id="UP000240481">
    <property type="component" value="Unassembled WGS sequence"/>
</dbReference>
<name>A0A0J8V7L2_9GAMM</name>
<dbReference type="PANTHER" id="PTHR36571:SF1">
    <property type="entry name" value="PROTEIN YGIW"/>
    <property type="match status" value="1"/>
</dbReference>
<keyword evidence="4" id="KW-1185">Reference proteome</keyword>